<dbReference type="InParanoid" id="E9HQ58"/>
<name>E9HQ58_DAPPU</name>
<sequence>MVPLIFVLMSSRTQKDYIRVMEHIQTVILENRFDMKECVVDFEKAVWLSIEKVFGIDVEIFGCGFHWTQCIFRHIKSLGLTRAYRNPADTLIRVICK</sequence>
<dbReference type="Proteomes" id="UP000000305">
    <property type="component" value="Unassembled WGS sequence"/>
</dbReference>
<dbReference type="OrthoDB" id="6380094at2759"/>
<dbReference type="PhylomeDB" id="E9HQ58"/>
<evidence type="ECO:0000313" key="1">
    <source>
        <dbReference type="EMBL" id="EFX66111.1"/>
    </source>
</evidence>
<gene>
    <name evidence="1" type="ORF">DAPPUDRAFT_332510</name>
</gene>
<reference evidence="1 2" key="1">
    <citation type="journal article" date="2011" name="Science">
        <title>The ecoresponsive genome of Daphnia pulex.</title>
        <authorList>
            <person name="Colbourne J.K."/>
            <person name="Pfrender M.E."/>
            <person name="Gilbert D."/>
            <person name="Thomas W.K."/>
            <person name="Tucker A."/>
            <person name="Oakley T.H."/>
            <person name="Tokishita S."/>
            <person name="Aerts A."/>
            <person name="Arnold G.J."/>
            <person name="Basu M.K."/>
            <person name="Bauer D.J."/>
            <person name="Caceres C.E."/>
            <person name="Carmel L."/>
            <person name="Casola C."/>
            <person name="Choi J.H."/>
            <person name="Detter J.C."/>
            <person name="Dong Q."/>
            <person name="Dusheyko S."/>
            <person name="Eads B.D."/>
            <person name="Frohlich T."/>
            <person name="Geiler-Samerotte K.A."/>
            <person name="Gerlach D."/>
            <person name="Hatcher P."/>
            <person name="Jogdeo S."/>
            <person name="Krijgsveld J."/>
            <person name="Kriventseva E.V."/>
            <person name="Kultz D."/>
            <person name="Laforsch C."/>
            <person name="Lindquist E."/>
            <person name="Lopez J."/>
            <person name="Manak J.R."/>
            <person name="Muller J."/>
            <person name="Pangilinan J."/>
            <person name="Patwardhan R.P."/>
            <person name="Pitluck S."/>
            <person name="Pritham E.J."/>
            <person name="Rechtsteiner A."/>
            <person name="Rho M."/>
            <person name="Rogozin I.B."/>
            <person name="Sakarya O."/>
            <person name="Salamov A."/>
            <person name="Schaack S."/>
            <person name="Shapiro H."/>
            <person name="Shiga Y."/>
            <person name="Skalitzky C."/>
            <person name="Smith Z."/>
            <person name="Souvorov A."/>
            <person name="Sung W."/>
            <person name="Tang Z."/>
            <person name="Tsuchiya D."/>
            <person name="Tu H."/>
            <person name="Vos H."/>
            <person name="Wang M."/>
            <person name="Wolf Y.I."/>
            <person name="Yamagata H."/>
            <person name="Yamada T."/>
            <person name="Ye Y."/>
            <person name="Shaw J.R."/>
            <person name="Andrews J."/>
            <person name="Crease T.J."/>
            <person name="Tang H."/>
            <person name="Lucas S.M."/>
            <person name="Robertson H.M."/>
            <person name="Bork P."/>
            <person name="Koonin E.V."/>
            <person name="Zdobnov E.M."/>
            <person name="Grigoriev I.V."/>
            <person name="Lynch M."/>
            <person name="Boore J.L."/>
        </authorList>
    </citation>
    <scope>NUCLEOTIDE SEQUENCE [LARGE SCALE GENOMIC DNA]</scope>
</reference>
<proteinExistence type="predicted"/>
<dbReference type="HOGENOM" id="CLU_2348764_0_0_1"/>
<dbReference type="KEGG" id="dpx:DAPPUDRAFT_332510"/>
<organism evidence="1 2">
    <name type="scientific">Daphnia pulex</name>
    <name type="common">Water flea</name>
    <dbReference type="NCBI Taxonomy" id="6669"/>
    <lineage>
        <taxon>Eukaryota</taxon>
        <taxon>Metazoa</taxon>
        <taxon>Ecdysozoa</taxon>
        <taxon>Arthropoda</taxon>
        <taxon>Crustacea</taxon>
        <taxon>Branchiopoda</taxon>
        <taxon>Diplostraca</taxon>
        <taxon>Cladocera</taxon>
        <taxon>Anomopoda</taxon>
        <taxon>Daphniidae</taxon>
        <taxon>Daphnia</taxon>
    </lineage>
</organism>
<accession>E9HQ58</accession>
<dbReference type="STRING" id="6669.E9HQ58"/>
<evidence type="ECO:0000313" key="2">
    <source>
        <dbReference type="Proteomes" id="UP000000305"/>
    </source>
</evidence>
<dbReference type="EMBL" id="GL732715">
    <property type="protein sequence ID" value="EFX66111.1"/>
    <property type="molecule type" value="Genomic_DNA"/>
</dbReference>
<dbReference type="OMA" id="CIFRHIK"/>
<protein>
    <recommendedName>
        <fullName evidence="3">MULE transposase domain-containing protein</fullName>
    </recommendedName>
</protein>
<dbReference type="AlphaFoldDB" id="E9HQ58"/>
<keyword evidence="2" id="KW-1185">Reference proteome</keyword>
<evidence type="ECO:0008006" key="3">
    <source>
        <dbReference type="Google" id="ProtNLM"/>
    </source>
</evidence>